<sequence length="112" mass="12388">MFFYLSSLILRAIRDCGENEVFSSCKGCEATCENPKPTCPHTCLPGCFCDAEESLVRKKGRCVPTEACRPANPIDVCKGFKCRAGTYCKPQHVKPCPDLTKVCEEKAVCVKF</sequence>
<keyword evidence="1" id="KW-0722">Serine protease inhibitor</keyword>
<evidence type="ECO:0000259" key="2">
    <source>
        <dbReference type="Pfam" id="PF01826"/>
    </source>
</evidence>
<accession>A0A1I7ZP44</accession>
<reference evidence="4" key="1">
    <citation type="submission" date="2016-11" db="UniProtKB">
        <authorList>
            <consortium name="WormBaseParasite"/>
        </authorList>
    </citation>
    <scope>IDENTIFICATION</scope>
</reference>
<name>A0A1I7ZP44_9BILA</name>
<proteinExistence type="predicted"/>
<dbReference type="Pfam" id="PF01826">
    <property type="entry name" value="TIL"/>
    <property type="match status" value="1"/>
</dbReference>
<dbReference type="InterPro" id="IPR036084">
    <property type="entry name" value="Ser_inhib-like_sf"/>
</dbReference>
<dbReference type="InterPro" id="IPR002919">
    <property type="entry name" value="TIL_dom"/>
</dbReference>
<keyword evidence="1" id="KW-0646">Protease inhibitor</keyword>
<feature type="domain" description="TIL" evidence="2">
    <location>
        <begin position="16"/>
        <end position="68"/>
    </location>
</feature>
<protein>
    <submittedName>
        <fullName evidence="4">TIL domain-containing protein</fullName>
    </submittedName>
</protein>
<evidence type="ECO:0000313" key="3">
    <source>
        <dbReference type="Proteomes" id="UP000095287"/>
    </source>
</evidence>
<dbReference type="GO" id="GO:0004867">
    <property type="term" value="F:serine-type endopeptidase inhibitor activity"/>
    <property type="evidence" value="ECO:0007669"/>
    <property type="project" value="UniProtKB-KW"/>
</dbReference>
<dbReference type="Gene3D" id="2.10.25.10">
    <property type="entry name" value="Laminin"/>
    <property type="match status" value="1"/>
</dbReference>
<dbReference type="Proteomes" id="UP000095287">
    <property type="component" value="Unplaced"/>
</dbReference>
<evidence type="ECO:0000313" key="4">
    <source>
        <dbReference type="WBParaSite" id="L893_g28226.t1"/>
    </source>
</evidence>
<organism evidence="3 4">
    <name type="scientific">Steinernema glaseri</name>
    <dbReference type="NCBI Taxonomy" id="37863"/>
    <lineage>
        <taxon>Eukaryota</taxon>
        <taxon>Metazoa</taxon>
        <taxon>Ecdysozoa</taxon>
        <taxon>Nematoda</taxon>
        <taxon>Chromadorea</taxon>
        <taxon>Rhabditida</taxon>
        <taxon>Tylenchina</taxon>
        <taxon>Panagrolaimomorpha</taxon>
        <taxon>Strongyloidoidea</taxon>
        <taxon>Steinernematidae</taxon>
        <taxon>Steinernema</taxon>
    </lineage>
</organism>
<dbReference type="SUPFAM" id="SSF57567">
    <property type="entry name" value="Serine protease inhibitors"/>
    <property type="match status" value="1"/>
</dbReference>
<dbReference type="WBParaSite" id="L893_g28226.t1">
    <property type="protein sequence ID" value="L893_g28226.t1"/>
    <property type="gene ID" value="L893_g28226"/>
</dbReference>
<keyword evidence="3" id="KW-1185">Reference proteome</keyword>
<dbReference type="CDD" id="cd19941">
    <property type="entry name" value="TIL"/>
    <property type="match status" value="1"/>
</dbReference>
<dbReference type="AlphaFoldDB" id="A0A1I7ZP44"/>
<evidence type="ECO:0000256" key="1">
    <source>
        <dbReference type="ARBA" id="ARBA00022900"/>
    </source>
</evidence>